<reference evidence="2" key="1">
    <citation type="submission" date="2020-10" db="EMBL/GenBank/DDBJ databases">
        <authorList>
            <person name="Sedaghatjoo S."/>
        </authorList>
    </citation>
    <scope>NUCLEOTIDE SEQUENCE</scope>
    <source>
        <strain evidence="2">AZH3</strain>
    </source>
</reference>
<evidence type="ECO:0000313" key="2">
    <source>
        <dbReference type="EMBL" id="CAD6956872.1"/>
    </source>
</evidence>
<sequence>MPTALQPVSSDDTYASLEDFKHAVRLYAIKNNFNPTWEQSKSTWVVAVCEHKKASGCSFRIRAHVDLDDTDVVRVSTFDEGHTCAGKAPSKRKAYADHGFLVLLIQSCMSIDHKTTDAQVLAQLKQIHGITLPQNTVNKARNAVIGSAKAAQQEEFRYIEAWLTRLSEI</sequence>
<feature type="domain" description="Transposase MuDR plant" evidence="1">
    <location>
        <begin position="14"/>
        <end position="66"/>
    </location>
</feature>
<accession>A0ABN7JB21</accession>
<organism evidence="2 3">
    <name type="scientific">Tilletia caries</name>
    <name type="common">wheat bunt fungus</name>
    <dbReference type="NCBI Taxonomy" id="13290"/>
    <lineage>
        <taxon>Eukaryota</taxon>
        <taxon>Fungi</taxon>
        <taxon>Dikarya</taxon>
        <taxon>Basidiomycota</taxon>
        <taxon>Ustilaginomycotina</taxon>
        <taxon>Exobasidiomycetes</taxon>
        <taxon>Tilletiales</taxon>
        <taxon>Tilletiaceae</taxon>
        <taxon>Tilletia</taxon>
    </lineage>
</organism>
<name>A0ABN7JB21_9BASI</name>
<keyword evidence="3" id="KW-1185">Reference proteome</keyword>
<dbReference type="InterPro" id="IPR004332">
    <property type="entry name" value="Transposase_MuDR"/>
</dbReference>
<proteinExistence type="predicted"/>
<dbReference type="Proteomes" id="UP000836402">
    <property type="component" value="Unassembled WGS sequence"/>
</dbReference>
<comment type="caution">
    <text evidence="2">The sequence shown here is derived from an EMBL/GenBank/DDBJ whole genome shotgun (WGS) entry which is preliminary data.</text>
</comment>
<gene>
    <name evidence="2" type="ORF">JKIAZH3_G4927</name>
</gene>
<evidence type="ECO:0000259" key="1">
    <source>
        <dbReference type="Pfam" id="PF03108"/>
    </source>
</evidence>
<dbReference type="EMBL" id="CAJHJG010006416">
    <property type="protein sequence ID" value="CAD6956872.1"/>
    <property type="molecule type" value="Genomic_DNA"/>
</dbReference>
<dbReference type="Pfam" id="PF03108">
    <property type="entry name" value="DBD_Tnp_Mut"/>
    <property type="match status" value="1"/>
</dbReference>
<protein>
    <recommendedName>
        <fullName evidence="1">Transposase MuDR plant domain-containing protein</fullName>
    </recommendedName>
</protein>
<evidence type="ECO:0000313" key="3">
    <source>
        <dbReference type="Proteomes" id="UP000836402"/>
    </source>
</evidence>